<feature type="region of interest" description="Disordered" evidence="5">
    <location>
        <begin position="288"/>
        <end position="311"/>
    </location>
</feature>
<evidence type="ECO:0000256" key="1">
    <source>
        <dbReference type="ARBA" id="ARBA00005820"/>
    </source>
</evidence>
<dbReference type="InterPro" id="IPR051677">
    <property type="entry name" value="AfsR-DnrI-RedD_regulator"/>
</dbReference>
<keyword evidence="4" id="KW-0804">Transcription</keyword>
<accession>A0ABN3UVF0</accession>
<dbReference type="SMART" id="SM00862">
    <property type="entry name" value="Trans_reg_C"/>
    <property type="match status" value="1"/>
</dbReference>
<comment type="similarity">
    <text evidence="1">Belongs to the AfsR/DnrI/RedD regulatory family.</text>
</comment>
<evidence type="ECO:0000313" key="8">
    <source>
        <dbReference type="EMBL" id="GAA2738941.1"/>
    </source>
</evidence>
<dbReference type="PANTHER" id="PTHR35807">
    <property type="entry name" value="TRANSCRIPTIONAL REGULATOR REDD-RELATED"/>
    <property type="match status" value="1"/>
</dbReference>
<dbReference type="InterPro" id="IPR005158">
    <property type="entry name" value="BTAD"/>
</dbReference>
<evidence type="ECO:0000313" key="9">
    <source>
        <dbReference type="Proteomes" id="UP001501326"/>
    </source>
</evidence>
<dbReference type="Gene3D" id="1.10.10.10">
    <property type="entry name" value="Winged helix-like DNA-binding domain superfamily/Winged helix DNA-binding domain"/>
    <property type="match status" value="1"/>
</dbReference>
<protein>
    <recommendedName>
        <fullName evidence="10">OmpR/PhoB-type domain-containing protein</fullName>
    </recommendedName>
</protein>
<evidence type="ECO:0000256" key="5">
    <source>
        <dbReference type="SAM" id="MobiDB-lite"/>
    </source>
</evidence>
<comment type="caution">
    <text evidence="8">The sequence shown here is derived from an EMBL/GenBank/DDBJ whole genome shotgun (WGS) entry which is preliminary data.</text>
</comment>
<feature type="domain" description="Bacterial transcriptional activator" evidence="7">
    <location>
        <begin position="123"/>
        <end position="265"/>
    </location>
</feature>
<dbReference type="InterPro" id="IPR001867">
    <property type="entry name" value="OmpR/PhoB-type_DNA-bd"/>
</dbReference>
<organism evidence="8 9">
    <name type="scientific">Pedococcus aerophilus</name>
    <dbReference type="NCBI Taxonomy" id="436356"/>
    <lineage>
        <taxon>Bacteria</taxon>
        <taxon>Bacillati</taxon>
        <taxon>Actinomycetota</taxon>
        <taxon>Actinomycetes</taxon>
        <taxon>Micrococcales</taxon>
        <taxon>Intrasporangiaceae</taxon>
        <taxon>Pedococcus</taxon>
    </lineage>
</organism>
<dbReference type="SMART" id="SM01043">
    <property type="entry name" value="BTAD"/>
    <property type="match status" value="1"/>
</dbReference>
<dbReference type="Pfam" id="PF00486">
    <property type="entry name" value="Trans_reg_C"/>
    <property type="match status" value="1"/>
</dbReference>
<keyword evidence="2" id="KW-0805">Transcription regulation</keyword>
<evidence type="ECO:0000256" key="2">
    <source>
        <dbReference type="ARBA" id="ARBA00023015"/>
    </source>
</evidence>
<keyword evidence="9" id="KW-1185">Reference proteome</keyword>
<dbReference type="RefSeq" id="WP_344195384.1">
    <property type="nucleotide sequence ID" value="NZ_BAAARN010000004.1"/>
</dbReference>
<evidence type="ECO:0008006" key="10">
    <source>
        <dbReference type="Google" id="ProtNLM"/>
    </source>
</evidence>
<feature type="compositionally biased region" description="Polar residues" evidence="5">
    <location>
        <begin position="292"/>
        <end position="307"/>
    </location>
</feature>
<evidence type="ECO:0000259" key="6">
    <source>
        <dbReference type="SMART" id="SM00862"/>
    </source>
</evidence>
<dbReference type="Gene3D" id="1.25.40.10">
    <property type="entry name" value="Tetratricopeptide repeat domain"/>
    <property type="match status" value="1"/>
</dbReference>
<evidence type="ECO:0000256" key="4">
    <source>
        <dbReference type="ARBA" id="ARBA00023163"/>
    </source>
</evidence>
<feature type="domain" description="OmpR/PhoB-type" evidence="6">
    <location>
        <begin position="35"/>
        <end position="116"/>
    </location>
</feature>
<evidence type="ECO:0000256" key="3">
    <source>
        <dbReference type="ARBA" id="ARBA00023125"/>
    </source>
</evidence>
<dbReference type="InterPro" id="IPR036388">
    <property type="entry name" value="WH-like_DNA-bd_sf"/>
</dbReference>
<evidence type="ECO:0000259" key="7">
    <source>
        <dbReference type="SMART" id="SM01043"/>
    </source>
</evidence>
<dbReference type="SUPFAM" id="SSF46894">
    <property type="entry name" value="C-terminal effector domain of the bipartite response regulators"/>
    <property type="match status" value="1"/>
</dbReference>
<proteinExistence type="inferred from homology"/>
<keyword evidence="3" id="KW-0238">DNA-binding</keyword>
<dbReference type="Pfam" id="PF03704">
    <property type="entry name" value="BTAD"/>
    <property type="match status" value="1"/>
</dbReference>
<dbReference type="EMBL" id="BAAARN010000004">
    <property type="protein sequence ID" value="GAA2738941.1"/>
    <property type="molecule type" value="Genomic_DNA"/>
</dbReference>
<gene>
    <name evidence="8" type="ORF">GCM10009867_32830</name>
</gene>
<dbReference type="PANTHER" id="PTHR35807:SF1">
    <property type="entry name" value="TRANSCRIPTIONAL REGULATOR REDD"/>
    <property type="match status" value="1"/>
</dbReference>
<sequence length="340" mass="36377">MTTHETITALGSRAGLAAPTMEVSFLGGFRLTVGGVRLGPRQLGGTKPRLILEALLAHGGSPVSKEKLVSMLWPGEGGHGSKANLETYACVLRKHLHAAAVGSEDIICTVSGSYTVDMARIDLDLDRYRRLVRLATDPRTPPDDSLPLLAEALALGDAELLPEEGDLEWLVDLRRLHSGLLRNQLVQGAVKIMNIAPSLARHWSLLAVRRDCLDEAAWIAYLSSLERLGLHAEGLRAYNDCRRVFSRELGCSPGRVLQDTYVRMLRGANEANSELSRLLDAVVSLHGATGPSDRTSPGTRTTASLPSSPVPVDEARRALTSLLMMGSGTPNGGAAAARTA</sequence>
<dbReference type="InterPro" id="IPR016032">
    <property type="entry name" value="Sig_transdc_resp-reg_C-effctor"/>
</dbReference>
<name>A0ABN3UVF0_9MICO</name>
<dbReference type="InterPro" id="IPR011990">
    <property type="entry name" value="TPR-like_helical_dom_sf"/>
</dbReference>
<reference evidence="8 9" key="1">
    <citation type="journal article" date="2019" name="Int. J. Syst. Evol. Microbiol.">
        <title>The Global Catalogue of Microorganisms (GCM) 10K type strain sequencing project: providing services to taxonomists for standard genome sequencing and annotation.</title>
        <authorList>
            <consortium name="The Broad Institute Genomics Platform"/>
            <consortium name="The Broad Institute Genome Sequencing Center for Infectious Disease"/>
            <person name="Wu L."/>
            <person name="Ma J."/>
        </authorList>
    </citation>
    <scope>NUCLEOTIDE SEQUENCE [LARGE SCALE GENOMIC DNA]</scope>
    <source>
        <strain evidence="8 9">JCM 16378</strain>
    </source>
</reference>
<dbReference type="SUPFAM" id="SSF48452">
    <property type="entry name" value="TPR-like"/>
    <property type="match status" value="1"/>
</dbReference>
<dbReference type="Proteomes" id="UP001501326">
    <property type="component" value="Unassembled WGS sequence"/>
</dbReference>